<evidence type="ECO:0000256" key="1">
    <source>
        <dbReference type="ARBA" id="ARBA00004141"/>
    </source>
</evidence>
<feature type="transmembrane region" description="Helical" evidence="6">
    <location>
        <begin position="85"/>
        <end position="105"/>
    </location>
</feature>
<dbReference type="Gene3D" id="1.20.1250.20">
    <property type="entry name" value="MFS general substrate transporter like domains"/>
    <property type="match status" value="1"/>
</dbReference>
<comment type="subcellular location">
    <subcellularLocation>
        <location evidence="1">Membrane</location>
        <topology evidence="1">Multi-pass membrane protein</topology>
    </subcellularLocation>
</comment>
<organism evidence="7 8">
    <name type="scientific">Pseudocalidococcus azoricus BACA0444</name>
    <dbReference type="NCBI Taxonomy" id="2918990"/>
    <lineage>
        <taxon>Bacteria</taxon>
        <taxon>Bacillati</taxon>
        <taxon>Cyanobacteriota</taxon>
        <taxon>Cyanophyceae</taxon>
        <taxon>Acaryochloridales</taxon>
        <taxon>Thermosynechococcaceae</taxon>
        <taxon>Pseudocalidococcus</taxon>
        <taxon>Pseudocalidococcus azoricus</taxon>
    </lineage>
</organism>
<dbReference type="Proteomes" id="UP001268256">
    <property type="component" value="Unassembled WGS sequence"/>
</dbReference>
<evidence type="ECO:0000256" key="5">
    <source>
        <dbReference type="ARBA" id="ARBA00023136"/>
    </source>
</evidence>
<feature type="transmembrane region" description="Helical" evidence="6">
    <location>
        <begin position="125"/>
        <end position="149"/>
    </location>
</feature>
<feature type="transmembrane region" description="Helical" evidence="6">
    <location>
        <begin position="298"/>
        <end position="315"/>
    </location>
</feature>
<feature type="transmembrane region" description="Helical" evidence="6">
    <location>
        <begin position="161"/>
        <end position="183"/>
    </location>
</feature>
<dbReference type="PANTHER" id="PTHR23538:SF1">
    <property type="entry name" value="44.5 KD BACTERIOCHLOROPHYLL SYNTHASE SUBUNIT"/>
    <property type="match status" value="1"/>
</dbReference>
<dbReference type="SUPFAM" id="SSF103473">
    <property type="entry name" value="MFS general substrate transporter"/>
    <property type="match status" value="1"/>
</dbReference>
<feature type="transmembrane region" description="Helical" evidence="6">
    <location>
        <begin position="350"/>
        <end position="374"/>
    </location>
</feature>
<dbReference type="GO" id="GO:0016020">
    <property type="term" value="C:membrane"/>
    <property type="evidence" value="ECO:0007669"/>
    <property type="project" value="UniProtKB-SubCell"/>
</dbReference>
<evidence type="ECO:0000313" key="8">
    <source>
        <dbReference type="Proteomes" id="UP001268256"/>
    </source>
</evidence>
<feature type="transmembrane region" description="Helical" evidence="6">
    <location>
        <begin position="20"/>
        <end position="40"/>
    </location>
</feature>
<protein>
    <submittedName>
        <fullName evidence="7">BCD family MFS transporter</fullName>
    </submittedName>
</protein>
<name>A0AAE4FRF9_9CYAN</name>
<keyword evidence="4 6" id="KW-1133">Transmembrane helix</keyword>
<dbReference type="EMBL" id="JAVMIP010000007">
    <property type="protein sequence ID" value="MDS3860943.1"/>
    <property type="molecule type" value="Genomic_DNA"/>
</dbReference>
<keyword evidence="8" id="KW-1185">Reference proteome</keyword>
<feature type="transmembrane region" description="Helical" evidence="6">
    <location>
        <begin position="419"/>
        <end position="440"/>
    </location>
</feature>
<feature type="transmembrane region" description="Helical" evidence="6">
    <location>
        <begin position="327"/>
        <end position="344"/>
    </location>
</feature>
<dbReference type="InterPro" id="IPR026036">
    <property type="entry name" value="PucC"/>
</dbReference>
<dbReference type="RefSeq" id="WP_322878203.1">
    <property type="nucleotide sequence ID" value="NZ_JAVMIP010000007.1"/>
</dbReference>
<feature type="transmembrane region" description="Helical" evidence="6">
    <location>
        <begin position="258"/>
        <end position="278"/>
    </location>
</feature>
<dbReference type="InterPro" id="IPR004896">
    <property type="entry name" value="PucC-rel"/>
</dbReference>
<evidence type="ECO:0000256" key="4">
    <source>
        <dbReference type="ARBA" id="ARBA00022989"/>
    </source>
</evidence>
<comment type="similarity">
    <text evidence="2">Belongs to the PucC family.</text>
</comment>
<proteinExistence type="inferred from homology"/>
<reference evidence="8" key="1">
    <citation type="submission" date="2023-07" db="EMBL/GenBank/DDBJ databases">
        <authorList>
            <person name="Luz R."/>
            <person name="Cordeiro R."/>
            <person name="Fonseca A."/>
            <person name="Goncalves V."/>
        </authorList>
    </citation>
    <scope>NUCLEOTIDE SEQUENCE [LARGE SCALE GENOMIC DNA]</scope>
    <source>
        <strain evidence="8">BACA0444</strain>
    </source>
</reference>
<evidence type="ECO:0000256" key="6">
    <source>
        <dbReference type="SAM" id="Phobius"/>
    </source>
</evidence>
<dbReference type="CDD" id="cd06176">
    <property type="entry name" value="MFS_BCD_PucC-like"/>
    <property type="match status" value="1"/>
</dbReference>
<dbReference type="PIRSF" id="PIRSF016565">
    <property type="entry name" value="PucC"/>
    <property type="match status" value="1"/>
</dbReference>
<dbReference type="PANTHER" id="PTHR23538">
    <property type="entry name" value="44.5 KD BACTERIOCHLOROPHYLL SYNTHASE SUBUNIT"/>
    <property type="match status" value="1"/>
</dbReference>
<accession>A0AAE4FRF9</accession>
<sequence length="465" mass="49840">MTENTTLPKLPLWEMFRLGLFQMGLGMMSILTLGVLNRVMIQELTLPATLVVLTIAMHQFVAPVRVWFGQLSDAYPIKGFHRTGYVWLGAVAFSLVAFLTVQVIWQLAGAWDGTNWTGTTTLWMVGLGFLFACYGAFVSASSTPFAALLVDVSDEDNRSQLVGVVWSMLTVGIVIGAILSAGLLKQIELDTPIAELQAAINRLFLIVLLLVVGLAVVGTWGIEAKFSRYGQRTQARTSSEKITLGRALRILLANRQTGIFFGFLLLMTISLFIQEPVLEPFGGEVFGMTISETTRLNAYWGMGTLLGLSLTGFLIVPRLGKMMTTRLGCGAVAVSFVLLLLAGFTGNSTLLLGELVIFGIAAGITTTGALSLMLDLTAAETAGTFIGAWGLAQAIARGSATVLGGTALDVGRRLFGEPLLAYATVFCLPILGMGLAIWLLGQVDVKQFQQQSAAAITKILAQELD</sequence>
<gene>
    <name evidence="7" type="ORF">RIF25_08965</name>
</gene>
<feature type="transmembrane region" description="Helical" evidence="6">
    <location>
        <begin position="386"/>
        <end position="407"/>
    </location>
</feature>
<keyword evidence="3 6" id="KW-0812">Transmembrane</keyword>
<comment type="caution">
    <text evidence="7">The sequence shown here is derived from an EMBL/GenBank/DDBJ whole genome shotgun (WGS) entry which is preliminary data.</text>
</comment>
<dbReference type="AlphaFoldDB" id="A0AAE4FRF9"/>
<evidence type="ECO:0000313" key="7">
    <source>
        <dbReference type="EMBL" id="MDS3860943.1"/>
    </source>
</evidence>
<feature type="transmembrane region" description="Helical" evidence="6">
    <location>
        <begin position="203"/>
        <end position="222"/>
    </location>
</feature>
<keyword evidence="5 6" id="KW-0472">Membrane</keyword>
<dbReference type="Pfam" id="PF03209">
    <property type="entry name" value="PUCC"/>
    <property type="match status" value="1"/>
</dbReference>
<evidence type="ECO:0000256" key="3">
    <source>
        <dbReference type="ARBA" id="ARBA00022692"/>
    </source>
</evidence>
<dbReference type="InterPro" id="IPR036259">
    <property type="entry name" value="MFS_trans_sf"/>
</dbReference>
<evidence type="ECO:0000256" key="2">
    <source>
        <dbReference type="ARBA" id="ARBA00008412"/>
    </source>
</evidence>